<dbReference type="InterPro" id="IPR036390">
    <property type="entry name" value="WH_DNA-bd_sf"/>
</dbReference>
<dbReference type="Gene3D" id="1.10.10.10">
    <property type="entry name" value="Winged helix-like DNA-binding domain superfamily/Winged helix DNA-binding domain"/>
    <property type="match status" value="1"/>
</dbReference>
<dbReference type="SMART" id="SM01413">
    <property type="entry name" value="Ribosomal_S19e"/>
    <property type="match status" value="1"/>
</dbReference>
<keyword evidence="2 4" id="KW-0689">Ribosomal protein</keyword>
<protein>
    <recommendedName>
        <fullName evidence="4">Small ribosomal subunit protein eS19</fullName>
    </recommendedName>
</protein>
<comment type="caution">
    <text evidence="5">The sequence shown here is derived from an EMBL/GenBank/DDBJ whole genome shotgun (WGS) entry which is preliminary data.</text>
</comment>
<dbReference type="Pfam" id="PF01090">
    <property type="entry name" value="Ribosomal_S19e"/>
    <property type="match status" value="1"/>
</dbReference>
<evidence type="ECO:0000256" key="1">
    <source>
        <dbReference type="ARBA" id="ARBA00010014"/>
    </source>
</evidence>
<evidence type="ECO:0000256" key="2">
    <source>
        <dbReference type="ARBA" id="ARBA00022980"/>
    </source>
</evidence>
<name>A0A397WM87_9ARCH</name>
<sequence length="169" mass="19598">MPTAFEVPGQILVDRLARYLFENYKDIIKPPYWAKFVKTGPHNERPPDFPADQDYQGGPGWWYYRAASVLRQVYLRGPIGISRLRKKYGGLRKRGMEVGKFKRGYGKIVRTILQQLEMAGLVTKSLEGKRKGRVVTSQGRSLIDRLSSEIYRELMESNKNIVEQIKNYL</sequence>
<keyword evidence="3 4" id="KW-0687">Ribonucleoprotein</keyword>
<dbReference type="GO" id="GO:0003735">
    <property type="term" value="F:structural constituent of ribosome"/>
    <property type="evidence" value="ECO:0007669"/>
    <property type="project" value="InterPro"/>
</dbReference>
<dbReference type="GO" id="GO:0022627">
    <property type="term" value="C:cytosolic small ribosomal subunit"/>
    <property type="evidence" value="ECO:0007669"/>
    <property type="project" value="TreeGrafter"/>
</dbReference>
<dbReference type="PANTHER" id="PTHR11710">
    <property type="entry name" value="40S RIBOSOMAL PROTEIN S19"/>
    <property type="match status" value="1"/>
</dbReference>
<proteinExistence type="inferred from homology"/>
<organism evidence="5 6">
    <name type="scientific">Candidatus Nanoclepta minutus</name>
    <dbReference type="NCBI Taxonomy" id="1940235"/>
    <lineage>
        <taxon>Archaea</taxon>
        <taxon>Nanobdellota</taxon>
        <taxon>Candidatus Nanoclepta</taxon>
    </lineage>
</organism>
<reference evidence="5 6" key="1">
    <citation type="journal article" date="2018" name="Syst. Appl. Microbiol.">
        <title>A new symbiotic nanoarchaeote (Candidatus Nanoclepta minutus) and its host (Zestosphaera tikiterensis gen. nov., sp. nov.) from a New Zealand hot spring.</title>
        <authorList>
            <person name="St John E."/>
            <person name="Liu Y."/>
            <person name="Podar M."/>
            <person name="Stott M.B."/>
            <person name="Meneghin J."/>
            <person name="Chen Z."/>
            <person name="Lagutin K."/>
            <person name="Mitchell K."/>
            <person name="Reysenbach A.L."/>
        </authorList>
    </citation>
    <scope>NUCLEOTIDE SEQUENCE [LARGE SCALE GENOMIC DNA]</scope>
    <source>
        <strain evidence="5">NZ3</strain>
    </source>
</reference>
<evidence type="ECO:0000256" key="4">
    <source>
        <dbReference type="HAMAP-Rule" id="MF_01474"/>
    </source>
</evidence>
<dbReference type="GO" id="GO:0003723">
    <property type="term" value="F:RNA binding"/>
    <property type="evidence" value="ECO:0007669"/>
    <property type="project" value="TreeGrafter"/>
</dbReference>
<dbReference type="GO" id="GO:0006412">
    <property type="term" value="P:translation"/>
    <property type="evidence" value="ECO:0007669"/>
    <property type="project" value="UniProtKB-UniRule"/>
</dbReference>
<accession>A0A397WM87</accession>
<evidence type="ECO:0000313" key="6">
    <source>
        <dbReference type="Proteomes" id="UP000266622"/>
    </source>
</evidence>
<evidence type="ECO:0000313" key="5">
    <source>
        <dbReference type="EMBL" id="RIB35204.1"/>
    </source>
</evidence>
<dbReference type="EMBL" id="MWMI01000004">
    <property type="protein sequence ID" value="RIB35204.1"/>
    <property type="molecule type" value="Genomic_DNA"/>
</dbReference>
<dbReference type="NCBIfam" id="NF006811">
    <property type="entry name" value="PRK09333.1"/>
    <property type="match status" value="1"/>
</dbReference>
<dbReference type="SUPFAM" id="SSF46785">
    <property type="entry name" value="Winged helix' DNA-binding domain"/>
    <property type="match status" value="1"/>
</dbReference>
<gene>
    <name evidence="4" type="primary">rps19e</name>
    <name evidence="5" type="ORF">BXU00_02650</name>
</gene>
<comment type="subunit">
    <text evidence="4">Part of the 30S ribosomal subunit.</text>
</comment>
<dbReference type="Proteomes" id="UP000266622">
    <property type="component" value="Unassembled WGS sequence"/>
</dbReference>
<evidence type="ECO:0000256" key="3">
    <source>
        <dbReference type="ARBA" id="ARBA00023274"/>
    </source>
</evidence>
<dbReference type="InterPro" id="IPR027548">
    <property type="entry name" value="Ribosomal_eS19_archaeal"/>
</dbReference>
<dbReference type="AlphaFoldDB" id="A0A397WM87"/>
<dbReference type="GO" id="GO:0000028">
    <property type="term" value="P:ribosomal small subunit assembly"/>
    <property type="evidence" value="ECO:0007669"/>
    <property type="project" value="TreeGrafter"/>
</dbReference>
<dbReference type="HAMAP" id="MF_01474">
    <property type="entry name" value="Ribosomal_eS19"/>
    <property type="match status" value="1"/>
</dbReference>
<comment type="similarity">
    <text evidence="1 4">Belongs to the eukaryotic ribosomal protein eS19 family.</text>
</comment>
<dbReference type="InterPro" id="IPR036388">
    <property type="entry name" value="WH-like_DNA-bd_sf"/>
</dbReference>
<dbReference type="InterPro" id="IPR001266">
    <property type="entry name" value="Ribosomal_eS19"/>
</dbReference>
<comment type="function">
    <text evidence="4">May be involved in maturation of the 30S ribosomal subunit.</text>
</comment>
<dbReference type="PANTHER" id="PTHR11710:SF0">
    <property type="entry name" value="40S RIBOSOMAL PROTEIN S19"/>
    <property type="match status" value="1"/>
</dbReference>